<dbReference type="PATRIC" id="fig|1265313.6.peg.576"/>
<dbReference type="PANTHER" id="PTHR23427:SF2">
    <property type="entry name" value="SURFEIT LOCUS PROTEIN 1"/>
    <property type="match status" value="1"/>
</dbReference>
<gene>
    <name evidence="7" type="ORF">HRUBRA_00581</name>
</gene>
<evidence type="ECO:0000256" key="6">
    <source>
        <dbReference type="RuleBase" id="RU363076"/>
    </source>
</evidence>
<keyword evidence="5 6" id="KW-0472">Membrane</keyword>
<evidence type="ECO:0000256" key="3">
    <source>
        <dbReference type="ARBA" id="ARBA00022692"/>
    </source>
</evidence>
<reference evidence="7 8" key="1">
    <citation type="journal article" date="2014" name="Genome Announc.">
        <title>Genome Sequence of Gammaproteobacterial Pseudohaliea rubra Type Strain DSM 19751, Isolated from Coastal Seawater of the Mediterranean Sea.</title>
        <authorList>
            <person name="Spring S."/>
            <person name="Fiebig A."/>
            <person name="Riedel T."/>
            <person name="Goker M."/>
            <person name="Klenk H.P."/>
        </authorList>
    </citation>
    <scope>NUCLEOTIDE SEQUENCE [LARGE SCALE GENOMIC DNA]</scope>
    <source>
        <strain evidence="7 8">DSM 19751</strain>
    </source>
</reference>
<keyword evidence="3 6" id="KW-0812">Transmembrane</keyword>
<dbReference type="AlphaFoldDB" id="A0A095VUS1"/>
<dbReference type="PROSITE" id="PS50895">
    <property type="entry name" value="SURF1"/>
    <property type="match status" value="1"/>
</dbReference>
<dbReference type="InterPro" id="IPR002994">
    <property type="entry name" value="Surf1/Shy1"/>
</dbReference>
<proteinExistence type="inferred from homology"/>
<dbReference type="CDD" id="cd06662">
    <property type="entry name" value="SURF1"/>
    <property type="match status" value="1"/>
</dbReference>
<dbReference type="InterPro" id="IPR045214">
    <property type="entry name" value="Surf1/Surf4"/>
</dbReference>
<dbReference type="GO" id="GO:0005886">
    <property type="term" value="C:plasma membrane"/>
    <property type="evidence" value="ECO:0007669"/>
    <property type="project" value="UniProtKB-SubCell"/>
</dbReference>
<name>A0A095VUS1_9GAMM</name>
<dbReference type="Pfam" id="PF02104">
    <property type="entry name" value="SURF1"/>
    <property type="match status" value="1"/>
</dbReference>
<evidence type="ECO:0000313" key="7">
    <source>
        <dbReference type="EMBL" id="KGE04828.1"/>
    </source>
</evidence>
<protein>
    <recommendedName>
        <fullName evidence="6">SURF1-like protein</fullName>
    </recommendedName>
</protein>
<dbReference type="HOGENOM" id="CLU_047737_2_2_6"/>
<keyword evidence="8" id="KW-1185">Reference proteome</keyword>
<keyword evidence="6" id="KW-1003">Cell membrane</keyword>
<organism evidence="7 8">
    <name type="scientific">Pseudohaliea rubra DSM 19751</name>
    <dbReference type="NCBI Taxonomy" id="1265313"/>
    <lineage>
        <taxon>Bacteria</taxon>
        <taxon>Pseudomonadati</taxon>
        <taxon>Pseudomonadota</taxon>
        <taxon>Gammaproteobacteria</taxon>
        <taxon>Cellvibrionales</taxon>
        <taxon>Halieaceae</taxon>
        <taxon>Pseudohaliea</taxon>
    </lineage>
</organism>
<dbReference type="Proteomes" id="UP000029640">
    <property type="component" value="Unassembled WGS sequence"/>
</dbReference>
<sequence>MQASFGALELDLEWRTTVLVLLLLPVLVTLGFWQLDREREKRELLARFEARQAAAPARLGQALAAREPAALAYLPVRLQGRYVAGRYLLLDNRIQGGRFGYEVVSLFARDDGAYTLVNRGWVPGDPARRSLPQPAAPAGRVELTGQLYVPPDPPYLLGEQSQAVDDWPRVVQALEMAPLTAALAAELGAAVFPWSVRLDATAPGALAAAWPVVNVSPAKHRGYAVQWFTMAAVLGLFFVLRSSNLWALLRGGPKATGRKDD</sequence>
<evidence type="ECO:0000256" key="4">
    <source>
        <dbReference type="ARBA" id="ARBA00022989"/>
    </source>
</evidence>
<dbReference type="PANTHER" id="PTHR23427">
    <property type="entry name" value="SURFEIT LOCUS PROTEIN"/>
    <property type="match status" value="1"/>
</dbReference>
<evidence type="ECO:0000313" key="8">
    <source>
        <dbReference type="Proteomes" id="UP000029640"/>
    </source>
</evidence>
<dbReference type="eggNOG" id="COG3346">
    <property type="taxonomic scope" value="Bacteria"/>
</dbReference>
<evidence type="ECO:0000256" key="2">
    <source>
        <dbReference type="ARBA" id="ARBA00007165"/>
    </source>
</evidence>
<comment type="caution">
    <text evidence="7">The sequence shown here is derived from an EMBL/GenBank/DDBJ whole genome shotgun (WGS) entry which is preliminary data.</text>
</comment>
<evidence type="ECO:0000256" key="5">
    <source>
        <dbReference type="ARBA" id="ARBA00023136"/>
    </source>
</evidence>
<feature type="transmembrane region" description="Helical" evidence="6">
    <location>
        <begin position="223"/>
        <end position="240"/>
    </location>
</feature>
<comment type="similarity">
    <text evidence="2 6">Belongs to the SURF1 family.</text>
</comment>
<dbReference type="EMBL" id="AUVB01000016">
    <property type="protein sequence ID" value="KGE04828.1"/>
    <property type="molecule type" value="Genomic_DNA"/>
</dbReference>
<accession>A0A095VUS1</accession>
<dbReference type="STRING" id="1265313.HRUBRA_00581"/>
<dbReference type="RefSeq" id="WP_236629833.1">
    <property type="nucleotide sequence ID" value="NZ_KN234766.1"/>
</dbReference>
<comment type="subcellular location">
    <subcellularLocation>
        <location evidence="6">Cell membrane</location>
        <topology evidence="6">Multi-pass membrane protein</topology>
    </subcellularLocation>
    <subcellularLocation>
        <location evidence="1">Membrane</location>
    </subcellularLocation>
</comment>
<feature type="transmembrane region" description="Helical" evidence="6">
    <location>
        <begin position="14"/>
        <end position="33"/>
    </location>
</feature>
<keyword evidence="4 6" id="KW-1133">Transmembrane helix</keyword>
<evidence type="ECO:0000256" key="1">
    <source>
        <dbReference type="ARBA" id="ARBA00004370"/>
    </source>
</evidence>